<dbReference type="EMBL" id="BLXT01006630">
    <property type="protein sequence ID" value="GFO32589.1"/>
    <property type="molecule type" value="Genomic_DNA"/>
</dbReference>
<gene>
    <name evidence="1" type="ORF">PoB_005909400</name>
</gene>
<dbReference type="Proteomes" id="UP000735302">
    <property type="component" value="Unassembled WGS sequence"/>
</dbReference>
<name>A0AAV4CMH3_9GAST</name>
<protein>
    <submittedName>
        <fullName evidence="1">Uncharacterized protein</fullName>
    </submittedName>
</protein>
<reference evidence="1 2" key="1">
    <citation type="journal article" date="2021" name="Elife">
        <title>Chloroplast acquisition without the gene transfer in kleptoplastic sea slugs, Plakobranchus ocellatus.</title>
        <authorList>
            <person name="Maeda T."/>
            <person name="Takahashi S."/>
            <person name="Yoshida T."/>
            <person name="Shimamura S."/>
            <person name="Takaki Y."/>
            <person name="Nagai Y."/>
            <person name="Toyoda A."/>
            <person name="Suzuki Y."/>
            <person name="Arimoto A."/>
            <person name="Ishii H."/>
            <person name="Satoh N."/>
            <person name="Nishiyama T."/>
            <person name="Hasebe M."/>
            <person name="Maruyama T."/>
            <person name="Minagawa J."/>
            <person name="Obokata J."/>
            <person name="Shigenobu S."/>
        </authorList>
    </citation>
    <scope>NUCLEOTIDE SEQUENCE [LARGE SCALE GENOMIC DNA]</scope>
</reference>
<comment type="caution">
    <text evidence="1">The sequence shown here is derived from an EMBL/GenBank/DDBJ whole genome shotgun (WGS) entry which is preliminary data.</text>
</comment>
<dbReference type="AlphaFoldDB" id="A0AAV4CMH3"/>
<evidence type="ECO:0000313" key="2">
    <source>
        <dbReference type="Proteomes" id="UP000735302"/>
    </source>
</evidence>
<sequence>MIWRLIPLVASRRDLHTFLFALITSPGAKILLNQINWAAGIPGQALVFDVVGTAGNCDGSGGGSAGTAIRYYLRGPRSNPSPCQNNLSVLAIFYTVLNGQRALFRCGKIKAVREAMANYIRMSYAKNNQDPTPGSPMLGLSMGPIYY</sequence>
<accession>A0AAV4CMH3</accession>
<evidence type="ECO:0000313" key="1">
    <source>
        <dbReference type="EMBL" id="GFO32589.1"/>
    </source>
</evidence>
<proteinExistence type="predicted"/>
<keyword evidence="2" id="KW-1185">Reference proteome</keyword>
<organism evidence="1 2">
    <name type="scientific">Plakobranchus ocellatus</name>
    <dbReference type="NCBI Taxonomy" id="259542"/>
    <lineage>
        <taxon>Eukaryota</taxon>
        <taxon>Metazoa</taxon>
        <taxon>Spiralia</taxon>
        <taxon>Lophotrochozoa</taxon>
        <taxon>Mollusca</taxon>
        <taxon>Gastropoda</taxon>
        <taxon>Heterobranchia</taxon>
        <taxon>Euthyneura</taxon>
        <taxon>Panpulmonata</taxon>
        <taxon>Sacoglossa</taxon>
        <taxon>Placobranchoidea</taxon>
        <taxon>Plakobranchidae</taxon>
        <taxon>Plakobranchus</taxon>
    </lineage>
</organism>